<dbReference type="AlphaFoldDB" id="A0A3D9Z230"/>
<reference evidence="1 2" key="1">
    <citation type="submission" date="2018-08" db="EMBL/GenBank/DDBJ databases">
        <title>Genomic Encyclopedia of Type Strains, Phase IV (KMG-IV): sequencing the most valuable type-strain genomes for metagenomic binning, comparative biology and taxonomic classification.</title>
        <authorList>
            <person name="Goeker M."/>
        </authorList>
    </citation>
    <scope>NUCLEOTIDE SEQUENCE [LARGE SCALE GENOMIC DNA]</scope>
    <source>
        <strain evidence="1 2">BW863</strain>
    </source>
</reference>
<dbReference type="EMBL" id="QUMO01000002">
    <property type="protein sequence ID" value="REF88050.1"/>
    <property type="molecule type" value="Genomic_DNA"/>
</dbReference>
<gene>
    <name evidence="1" type="ORF">DES32_1691</name>
</gene>
<name>A0A3D9Z230_9HYPH</name>
<dbReference type="OrthoDB" id="9150143at2"/>
<keyword evidence="2" id="KW-1185">Reference proteome</keyword>
<organism evidence="1 2">
    <name type="scientific">Methylovirgula ligni</name>
    <dbReference type="NCBI Taxonomy" id="569860"/>
    <lineage>
        <taxon>Bacteria</taxon>
        <taxon>Pseudomonadati</taxon>
        <taxon>Pseudomonadota</taxon>
        <taxon>Alphaproteobacteria</taxon>
        <taxon>Hyphomicrobiales</taxon>
        <taxon>Beijerinckiaceae</taxon>
        <taxon>Methylovirgula</taxon>
    </lineage>
</organism>
<accession>A0A3D9Z230</accession>
<dbReference type="Proteomes" id="UP000256900">
    <property type="component" value="Unassembled WGS sequence"/>
</dbReference>
<protein>
    <submittedName>
        <fullName evidence="1">Uncharacterized protein</fullName>
    </submittedName>
</protein>
<proteinExistence type="predicted"/>
<evidence type="ECO:0000313" key="2">
    <source>
        <dbReference type="Proteomes" id="UP000256900"/>
    </source>
</evidence>
<comment type="caution">
    <text evidence="1">The sequence shown here is derived from an EMBL/GenBank/DDBJ whole genome shotgun (WGS) entry which is preliminary data.</text>
</comment>
<sequence length="115" mass="12001">MTFIVRDYRRILPLGLSILAGLIALAAMRTEARAAGTKQAFASQTFVIPADDGYGTRDCLGKDKACGEVVASAWCEAHGLAAPIAYGPASDVTGATAGAKPLKLDPNSFIITCRE</sequence>
<evidence type="ECO:0000313" key="1">
    <source>
        <dbReference type="EMBL" id="REF88050.1"/>
    </source>
</evidence>
<dbReference type="RefSeq" id="WP_115836177.1">
    <property type="nucleotide sequence ID" value="NZ_CP025086.1"/>
</dbReference>